<evidence type="ECO:0000313" key="1">
    <source>
        <dbReference type="EMBL" id="AZS17607.1"/>
    </source>
</evidence>
<dbReference type="EMBL" id="CP034346">
    <property type="protein sequence ID" value="AZS17607.1"/>
    <property type="molecule type" value="Genomic_DNA"/>
</dbReference>
<evidence type="ECO:0000313" key="2">
    <source>
        <dbReference type="Proteomes" id="UP000270678"/>
    </source>
</evidence>
<dbReference type="AlphaFoldDB" id="A0A3Q9ICA5"/>
<keyword evidence="2" id="KW-1185">Reference proteome</keyword>
<dbReference type="KEGG" id="plut:EI981_26375"/>
<organism evidence="1 2">
    <name type="scientific">Paenibacillus lutimineralis</name>
    <dbReference type="NCBI Taxonomy" id="2707005"/>
    <lineage>
        <taxon>Bacteria</taxon>
        <taxon>Bacillati</taxon>
        <taxon>Bacillota</taxon>
        <taxon>Bacilli</taxon>
        <taxon>Bacillales</taxon>
        <taxon>Paenibacillaceae</taxon>
        <taxon>Paenibacillus</taxon>
    </lineage>
</organism>
<reference evidence="2" key="1">
    <citation type="submission" date="2018-12" db="EMBL/GenBank/DDBJ databases">
        <title>Complete genome sequence of Paenibacillus sp. MBLB1234.</title>
        <authorList>
            <person name="Nam Y.-D."/>
            <person name="Kang J."/>
            <person name="Chung W.-H."/>
            <person name="Park Y.S."/>
        </authorList>
    </citation>
    <scope>NUCLEOTIDE SEQUENCE [LARGE SCALE GENOMIC DNA]</scope>
    <source>
        <strain evidence="2">MBLB1234</strain>
    </source>
</reference>
<protein>
    <submittedName>
        <fullName evidence="1">Uncharacterized protein</fullName>
    </submittedName>
</protein>
<proteinExistence type="predicted"/>
<dbReference type="Proteomes" id="UP000270678">
    <property type="component" value="Chromosome"/>
</dbReference>
<accession>A0A3Q9ICA5</accession>
<name>A0A3Q9ICA5_9BACL</name>
<dbReference type="RefSeq" id="WP_127003305.1">
    <property type="nucleotide sequence ID" value="NZ_CP034346.1"/>
</dbReference>
<dbReference type="OrthoDB" id="2675985at2"/>
<gene>
    <name evidence="1" type="ORF">EI981_26375</name>
</gene>
<sequence length="842" mass="91863">MSKAKTIVASIAVATLLGQGFVGDVDAAAVKNQPTTTKTQKQTVKTLNDLKAVKITNKSTVKLSNVNILSQDDGSVLTYTLTYNNNDSKTLSLIDYWTKVKTKSGTVYSVTAVGADKDKKKVVPGSSVSVTYTTKIAKNLKYSDLNFQIIKWDFGVSGYEKILGSINIPSNYSVATPVNTTQKLLLNDYVLKAKVNSVNVLGLGDYNYVNVSLYLQNSGAKTLENPNFKYVVQTSSGTAFALTADSASSNYQILPQESKTLNLIAKIPKKVNLNNLTLIMVQNDEAVKGEMPVASLSLGTKQGQSSKTAVNKERILKVDNNSITTRIDSISRNQGFGSSELSVQFAIKNKGDKTVTVPNYGFDIQVGNKLYPLTASGLDGMSLEPDEEQIISIDGVIPVIVNAEDIDLILKTATGSSGSEGGQTPPAASISYPIAAYSLPEYTDMHYSLGKERVVKNNDGTYGVTLDSIQKLPWGDGNILSTKITIVNKGTKAAKLPDFVGAYKMDQTTLSNTVQLVNSNTTQILGVGEKTSVYVVSNVPSSLKYSQLQIQLLQKTGTDKTSNWIMFSNFGKTTEINKVPEGTYNNLNTVGKKADLQTRKTYLYKGTTNDIIYSEVIMRNLENKQNNLSQLTGYFQTEDGQYYKADVNQVKTAVGPQGASIVTFSSKVPKGTTVSNWNLVVGESITENKFTEPEGKPTGYVNASAMELNLDSRDIKSTLKDVELFPYTINIPSIEGRTNSSGLEIKMKYDLKRDLTFDIGEFQHKFIFEVVDSSGARFEKEITIEKDIVVGSYQSFSYVINDPIFATSRTGGFQFSIYDSYGGEKTKIASQAAYYVNTDLNN</sequence>